<dbReference type="VEuPathDB" id="VectorBase:HLOH_052870"/>
<dbReference type="EMBL" id="JABSTR010001680">
    <property type="protein sequence ID" value="KAH9384153.1"/>
    <property type="molecule type" value="Genomic_DNA"/>
</dbReference>
<organism evidence="1 2">
    <name type="scientific">Haemaphysalis longicornis</name>
    <name type="common">Bush tick</name>
    <dbReference type="NCBI Taxonomy" id="44386"/>
    <lineage>
        <taxon>Eukaryota</taxon>
        <taxon>Metazoa</taxon>
        <taxon>Ecdysozoa</taxon>
        <taxon>Arthropoda</taxon>
        <taxon>Chelicerata</taxon>
        <taxon>Arachnida</taxon>
        <taxon>Acari</taxon>
        <taxon>Parasitiformes</taxon>
        <taxon>Ixodida</taxon>
        <taxon>Ixodoidea</taxon>
        <taxon>Ixodidae</taxon>
        <taxon>Haemaphysalinae</taxon>
        <taxon>Haemaphysalis</taxon>
    </lineage>
</organism>
<dbReference type="Proteomes" id="UP000821853">
    <property type="component" value="Unassembled WGS sequence"/>
</dbReference>
<dbReference type="AlphaFoldDB" id="A0A9J6HB37"/>
<accession>A0A9J6HB37</accession>
<sequence length="171" mass="19462">MDHIWLVKFRTPAARERILKKGSLQVKGHFCAVIDPINQAVSIKVHRVSFDSPGECLSCALSESVDVKSVKQDAWAANGFEAAESTTRVIQMTVRQDVLLDKLPHAMKFYSSQVFVIVLGRAPLCLRCRRTGHMWHDGRVPWCFKCRSFGHTTDECVRTYARVVWWKRGGT</sequence>
<dbReference type="GO" id="GO:0008270">
    <property type="term" value="F:zinc ion binding"/>
    <property type="evidence" value="ECO:0007669"/>
    <property type="project" value="InterPro"/>
</dbReference>
<dbReference type="GO" id="GO:0003676">
    <property type="term" value="F:nucleic acid binding"/>
    <property type="evidence" value="ECO:0007669"/>
    <property type="project" value="InterPro"/>
</dbReference>
<evidence type="ECO:0000313" key="1">
    <source>
        <dbReference type="EMBL" id="KAH9384153.1"/>
    </source>
</evidence>
<dbReference type="SUPFAM" id="SSF57756">
    <property type="entry name" value="Retrovirus zinc finger-like domains"/>
    <property type="match status" value="1"/>
</dbReference>
<name>A0A9J6HB37_HAELO</name>
<evidence type="ECO:0008006" key="3">
    <source>
        <dbReference type="Google" id="ProtNLM"/>
    </source>
</evidence>
<protein>
    <recommendedName>
        <fullName evidence="3">CCHC-type domain-containing protein</fullName>
    </recommendedName>
</protein>
<evidence type="ECO:0000313" key="2">
    <source>
        <dbReference type="Proteomes" id="UP000821853"/>
    </source>
</evidence>
<proteinExistence type="predicted"/>
<dbReference type="Gene3D" id="4.10.60.10">
    <property type="entry name" value="Zinc finger, CCHC-type"/>
    <property type="match status" value="1"/>
</dbReference>
<dbReference type="OrthoDB" id="6510434at2759"/>
<comment type="caution">
    <text evidence="1">The sequence shown here is derived from an EMBL/GenBank/DDBJ whole genome shotgun (WGS) entry which is preliminary data.</text>
</comment>
<reference evidence="1 2" key="1">
    <citation type="journal article" date="2020" name="Cell">
        <title>Large-Scale Comparative Analyses of Tick Genomes Elucidate Their Genetic Diversity and Vector Capacities.</title>
        <authorList>
            <consortium name="Tick Genome and Microbiome Consortium (TIGMIC)"/>
            <person name="Jia N."/>
            <person name="Wang J."/>
            <person name="Shi W."/>
            <person name="Du L."/>
            <person name="Sun Y."/>
            <person name="Zhan W."/>
            <person name="Jiang J.F."/>
            <person name="Wang Q."/>
            <person name="Zhang B."/>
            <person name="Ji P."/>
            <person name="Bell-Sakyi L."/>
            <person name="Cui X.M."/>
            <person name="Yuan T.T."/>
            <person name="Jiang B.G."/>
            <person name="Yang W.F."/>
            <person name="Lam T.T."/>
            <person name="Chang Q.C."/>
            <person name="Ding S.J."/>
            <person name="Wang X.J."/>
            <person name="Zhu J.G."/>
            <person name="Ruan X.D."/>
            <person name="Zhao L."/>
            <person name="Wei J.T."/>
            <person name="Ye R.Z."/>
            <person name="Que T.C."/>
            <person name="Du C.H."/>
            <person name="Zhou Y.H."/>
            <person name="Cheng J.X."/>
            <person name="Dai P.F."/>
            <person name="Guo W.B."/>
            <person name="Han X.H."/>
            <person name="Huang E.J."/>
            <person name="Li L.F."/>
            <person name="Wei W."/>
            <person name="Gao Y.C."/>
            <person name="Liu J.Z."/>
            <person name="Shao H.Z."/>
            <person name="Wang X."/>
            <person name="Wang C.C."/>
            <person name="Yang T.C."/>
            <person name="Huo Q.B."/>
            <person name="Li W."/>
            <person name="Chen H.Y."/>
            <person name="Chen S.E."/>
            <person name="Zhou L.G."/>
            <person name="Ni X.B."/>
            <person name="Tian J.H."/>
            <person name="Sheng Y."/>
            <person name="Liu T."/>
            <person name="Pan Y.S."/>
            <person name="Xia L.Y."/>
            <person name="Li J."/>
            <person name="Zhao F."/>
            <person name="Cao W.C."/>
        </authorList>
    </citation>
    <scope>NUCLEOTIDE SEQUENCE [LARGE SCALE GENOMIC DNA]</scope>
    <source>
        <strain evidence="1">HaeL-2018</strain>
    </source>
</reference>
<keyword evidence="2" id="KW-1185">Reference proteome</keyword>
<gene>
    <name evidence="1" type="ORF">HPB48_026146</name>
</gene>
<dbReference type="InterPro" id="IPR036875">
    <property type="entry name" value="Znf_CCHC_sf"/>
</dbReference>